<dbReference type="InterPro" id="IPR001254">
    <property type="entry name" value="Trypsin_dom"/>
</dbReference>
<dbReference type="Pfam" id="PF00089">
    <property type="entry name" value="Trypsin"/>
    <property type="match status" value="1"/>
</dbReference>
<dbReference type="Proteomes" id="UP000233080">
    <property type="component" value="Unassembled WGS sequence"/>
</dbReference>
<reference evidence="11" key="2">
    <citation type="submission" date="2025-09" db="UniProtKB">
        <authorList>
            <consortium name="Ensembl"/>
        </authorList>
    </citation>
    <scope>IDENTIFICATION</scope>
</reference>
<evidence type="ECO:0000256" key="7">
    <source>
        <dbReference type="ARBA" id="ARBA00023145"/>
    </source>
</evidence>
<dbReference type="GO" id="GO:0005615">
    <property type="term" value="C:extracellular space"/>
    <property type="evidence" value="ECO:0007669"/>
    <property type="project" value="TreeGrafter"/>
</dbReference>
<protein>
    <recommendedName>
        <fullName evidence="10">Peptidase S1 domain-containing protein</fullName>
    </recommendedName>
</protein>
<dbReference type="STRING" id="336983.ENSCANP00000013578"/>
<dbReference type="AlphaFoldDB" id="A0A2K5IAA2"/>
<evidence type="ECO:0000256" key="2">
    <source>
        <dbReference type="ARBA" id="ARBA00022525"/>
    </source>
</evidence>
<evidence type="ECO:0000259" key="10">
    <source>
        <dbReference type="PROSITE" id="PS50240"/>
    </source>
</evidence>
<dbReference type="Gene3D" id="2.40.10.10">
    <property type="entry name" value="Trypsin-like serine proteases"/>
    <property type="match status" value="2"/>
</dbReference>
<keyword evidence="7" id="KW-0865">Zymogen</keyword>
<dbReference type="InterPro" id="IPR050850">
    <property type="entry name" value="Peptidase_S1_Elastase_sf"/>
</dbReference>
<keyword evidence="5" id="KW-0378">Hydrolase</keyword>
<dbReference type="InterPro" id="IPR043504">
    <property type="entry name" value="Peptidase_S1_PA_chymotrypsin"/>
</dbReference>
<dbReference type="PROSITE" id="PS00135">
    <property type="entry name" value="TRYPSIN_SER"/>
    <property type="match status" value="1"/>
</dbReference>
<proteinExistence type="predicted"/>
<evidence type="ECO:0000256" key="8">
    <source>
        <dbReference type="ARBA" id="ARBA00023157"/>
    </source>
</evidence>
<evidence type="ECO:0000256" key="5">
    <source>
        <dbReference type="ARBA" id="ARBA00022801"/>
    </source>
</evidence>
<name>A0A2K5IAA2_COLAP</name>
<dbReference type="InterPro" id="IPR033116">
    <property type="entry name" value="TRYPSIN_SER"/>
</dbReference>
<evidence type="ECO:0000256" key="1">
    <source>
        <dbReference type="ARBA" id="ARBA00004613"/>
    </source>
</evidence>
<keyword evidence="4 9" id="KW-0732">Signal</keyword>
<keyword evidence="3" id="KW-0645">Protease</keyword>
<evidence type="ECO:0000313" key="12">
    <source>
        <dbReference type="Proteomes" id="UP000233080"/>
    </source>
</evidence>
<keyword evidence="12" id="KW-1185">Reference proteome</keyword>
<dbReference type="SUPFAM" id="SSF50494">
    <property type="entry name" value="Trypsin-like serine proteases"/>
    <property type="match status" value="1"/>
</dbReference>
<evidence type="ECO:0000256" key="6">
    <source>
        <dbReference type="ARBA" id="ARBA00022825"/>
    </source>
</evidence>
<feature type="chain" id="PRO_5014376335" description="Peptidase S1 domain-containing protein" evidence="9">
    <location>
        <begin position="17"/>
        <end position="234"/>
    </location>
</feature>
<dbReference type="InterPro" id="IPR009003">
    <property type="entry name" value="Peptidase_S1_PA"/>
</dbReference>
<keyword evidence="2" id="KW-0964">Secreted</keyword>
<keyword evidence="8" id="KW-1015">Disulfide bond</keyword>
<evidence type="ECO:0000256" key="4">
    <source>
        <dbReference type="ARBA" id="ARBA00022729"/>
    </source>
</evidence>
<evidence type="ECO:0000256" key="3">
    <source>
        <dbReference type="ARBA" id="ARBA00022670"/>
    </source>
</evidence>
<feature type="signal peptide" evidence="9">
    <location>
        <begin position="1"/>
        <end position="16"/>
    </location>
</feature>
<dbReference type="OMA" id="HCISSYN"/>
<reference evidence="11" key="1">
    <citation type="submission" date="2025-08" db="UniProtKB">
        <authorList>
            <consortium name="Ensembl"/>
        </authorList>
    </citation>
    <scope>IDENTIFICATION</scope>
</reference>
<sequence>MISTLLLSALVAGALSCGVPSYPPGMSRMYGGEEARPNSWPWQVSRPHCTYPHCIKMFFILMAEVLAESGSLAVSVSKTVVHQDWNSDQVSKGNDIALLKLIQLACLPPAGTILSNNYPCYVTGWGRLQTNRAVPDDLQQGRLLVVDYATCSSSGFWSSTVKTNMICAGDDGVICTCNGDSGGSLNCQASEGRWEVHGIGSLTSVLGCNYYYMSSIFTRVSNYNDWINSVITNN</sequence>
<dbReference type="PANTHER" id="PTHR24257">
    <property type="entry name" value="CHYMOTRYPSIN-LIKE ELASTASE FAMILY MEMBER"/>
    <property type="match status" value="1"/>
</dbReference>
<dbReference type="PROSITE" id="PS50240">
    <property type="entry name" value="TRYPSIN_DOM"/>
    <property type="match status" value="1"/>
</dbReference>
<keyword evidence="6" id="KW-0720">Serine protease</keyword>
<dbReference type="PANTHER" id="PTHR24257:SF19">
    <property type="entry name" value="CHYMOTRYPSIN-LIKE ELASTASE FAMILY MEMBER 2B"/>
    <property type="match status" value="1"/>
</dbReference>
<evidence type="ECO:0000313" key="11">
    <source>
        <dbReference type="Ensembl" id="ENSCANP00000013578.1"/>
    </source>
</evidence>
<comment type="subcellular location">
    <subcellularLocation>
        <location evidence="1">Secreted</location>
    </subcellularLocation>
</comment>
<dbReference type="GO" id="GO:0004252">
    <property type="term" value="F:serine-type endopeptidase activity"/>
    <property type="evidence" value="ECO:0007669"/>
    <property type="project" value="InterPro"/>
</dbReference>
<evidence type="ECO:0000256" key="9">
    <source>
        <dbReference type="SAM" id="SignalP"/>
    </source>
</evidence>
<dbReference type="Ensembl" id="ENSCANT00000036492.1">
    <property type="protein sequence ID" value="ENSCANP00000013578.1"/>
    <property type="gene ID" value="ENSCANG00000030209.1"/>
</dbReference>
<organism evidence="11 12">
    <name type="scientific">Colobus angolensis palliatus</name>
    <name type="common">Peters' Angolan colobus</name>
    <dbReference type="NCBI Taxonomy" id="336983"/>
    <lineage>
        <taxon>Eukaryota</taxon>
        <taxon>Metazoa</taxon>
        <taxon>Chordata</taxon>
        <taxon>Craniata</taxon>
        <taxon>Vertebrata</taxon>
        <taxon>Euteleostomi</taxon>
        <taxon>Mammalia</taxon>
        <taxon>Eutheria</taxon>
        <taxon>Euarchontoglires</taxon>
        <taxon>Primates</taxon>
        <taxon>Haplorrhini</taxon>
        <taxon>Catarrhini</taxon>
        <taxon>Cercopithecidae</taxon>
        <taxon>Colobinae</taxon>
        <taxon>Colobus</taxon>
    </lineage>
</organism>
<feature type="domain" description="Peptidase S1" evidence="10">
    <location>
        <begin position="10"/>
        <end position="232"/>
    </location>
</feature>
<dbReference type="CDD" id="cd00190">
    <property type="entry name" value="Tryp_SPc"/>
    <property type="match status" value="1"/>
</dbReference>
<accession>A0A2K5IAA2</accession>
<dbReference type="SMART" id="SM00020">
    <property type="entry name" value="Tryp_SPc"/>
    <property type="match status" value="1"/>
</dbReference>
<dbReference type="FunFam" id="2.40.10.10:FF:000017">
    <property type="entry name" value="Chymotrypsin-like elastase family member 1"/>
    <property type="match status" value="1"/>
</dbReference>
<dbReference type="GO" id="GO:0006508">
    <property type="term" value="P:proteolysis"/>
    <property type="evidence" value="ECO:0007669"/>
    <property type="project" value="UniProtKB-KW"/>
</dbReference>